<dbReference type="AlphaFoldDB" id="A0A921E7D4"/>
<dbReference type="EMBL" id="DYXT01000010">
    <property type="protein sequence ID" value="HJE38388.1"/>
    <property type="molecule type" value="Genomic_DNA"/>
</dbReference>
<dbReference type="GO" id="GO:0003755">
    <property type="term" value="F:peptidyl-prolyl cis-trans isomerase activity"/>
    <property type="evidence" value="ECO:0007669"/>
    <property type="project" value="TreeGrafter"/>
</dbReference>
<dbReference type="InterPro" id="IPR037041">
    <property type="entry name" value="Trigger_fac_C_sf"/>
</dbReference>
<dbReference type="InterPro" id="IPR005215">
    <property type="entry name" value="Trig_fac"/>
</dbReference>
<evidence type="ECO:0000313" key="2">
    <source>
        <dbReference type="EMBL" id="HJE38388.1"/>
    </source>
</evidence>
<dbReference type="InterPro" id="IPR027304">
    <property type="entry name" value="Trigger_fact/SurA_dom_sf"/>
</dbReference>
<gene>
    <name evidence="2" type="ORF">K8V47_01300</name>
</gene>
<dbReference type="Proteomes" id="UP000711407">
    <property type="component" value="Unassembled WGS sequence"/>
</dbReference>
<dbReference type="SUPFAM" id="SSF102735">
    <property type="entry name" value="Trigger factor ribosome-binding domain"/>
    <property type="match status" value="1"/>
</dbReference>
<name>A0A921E7D4_9BACT</name>
<dbReference type="Gene3D" id="3.30.70.1050">
    <property type="entry name" value="Trigger factor ribosome-binding domain"/>
    <property type="match status" value="1"/>
</dbReference>
<dbReference type="PANTHER" id="PTHR30560:SF3">
    <property type="entry name" value="TRIGGER FACTOR-LIKE PROTEIN TIG, CHLOROPLASTIC"/>
    <property type="match status" value="1"/>
</dbReference>
<proteinExistence type="predicted"/>
<protein>
    <submittedName>
        <fullName evidence="2">Trigger factor</fullName>
    </submittedName>
</protein>
<dbReference type="Pfam" id="PF05697">
    <property type="entry name" value="Trigger_N"/>
    <property type="match status" value="1"/>
</dbReference>
<organism evidence="2 3">
    <name type="scientific">Candidatus Amulumruptor caecigallinarius</name>
    <dbReference type="NCBI Taxonomy" id="2109911"/>
    <lineage>
        <taxon>Bacteria</taxon>
        <taxon>Pseudomonadati</taxon>
        <taxon>Bacteroidota</taxon>
        <taxon>Bacteroidia</taxon>
        <taxon>Bacteroidales</taxon>
        <taxon>Muribaculaceae</taxon>
        <taxon>Candidatus Amulumruptor</taxon>
    </lineage>
</organism>
<dbReference type="SUPFAM" id="SSF109998">
    <property type="entry name" value="Triger factor/SurA peptide-binding domain-like"/>
    <property type="match status" value="1"/>
</dbReference>
<evidence type="ECO:0000259" key="1">
    <source>
        <dbReference type="Pfam" id="PF05697"/>
    </source>
</evidence>
<reference evidence="2" key="1">
    <citation type="journal article" date="2021" name="PeerJ">
        <title>Extensive microbial diversity within the chicken gut microbiome revealed by metagenomics and culture.</title>
        <authorList>
            <person name="Gilroy R."/>
            <person name="Ravi A."/>
            <person name="Getino M."/>
            <person name="Pursley I."/>
            <person name="Horton D.L."/>
            <person name="Alikhan N.F."/>
            <person name="Baker D."/>
            <person name="Gharbi K."/>
            <person name="Hall N."/>
            <person name="Watson M."/>
            <person name="Adriaenssens E.M."/>
            <person name="Foster-Nyarko E."/>
            <person name="Jarju S."/>
            <person name="Secka A."/>
            <person name="Antonio M."/>
            <person name="Oren A."/>
            <person name="Chaudhuri R.R."/>
            <person name="La Ragione R."/>
            <person name="Hildebrand F."/>
            <person name="Pallen M.J."/>
        </authorList>
    </citation>
    <scope>NUCLEOTIDE SEQUENCE</scope>
    <source>
        <strain evidence="2">4100</strain>
    </source>
</reference>
<dbReference type="GO" id="GO:0051083">
    <property type="term" value="P:'de novo' cotranslational protein folding"/>
    <property type="evidence" value="ECO:0007669"/>
    <property type="project" value="TreeGrafter"/>
</dbReference>
<dbReference type="GO" id="GO:0015031">
    <property type="term" value="P:protein transport"/>
    <property type="evidence" value="ECO:0007669"/>
    <property type="project" value="InterPro"/>
</dbReference>
<dbReference type="Gene3D" id="1.10.3120.10">
    <property type="entry name" value="Trigger factor, C-terminal domain"/>
    <property type="match status" value="1"/>
</dbReference>
<dbReference type="PANTHER" id="PTHR30560">
    <property type="entry name" value="TRIGGER FACTOR CHAPERONE AND PEPTIDYL-PROLYL CIS/TRANS ISOMERASE"/>
    <property type="match status" value="1"/>
</dbReference>
<dbReference type="GO" id="GO:0043335">
    <property type="term" value="P:protein unfolding"/>
    <property type="evidence" value="ECO:0007669"/>
    <property type="project" value="TreeGrafter"/>
</dbReference>
<dbReference type="GO" id="GO:0044183">
    <property type="term" value="F:protein folding chaperone"/>
    <property type="evidence" value="ECO:0007669"/>
    <property type="project" value="TreeGrafter"/>
</dbReference>
<accession>A0A921E7D4</accession>
<evidence type="ECO:0000313" key="3">
    <source>
        <dbReference type="Proteomes" id="UP000711407"/>
    </source>
</evidence>
<sequence length="460" mass="51813">MNLTFDKQDNNKALLTIDVVESDYADKVKKQLKRLGTTHSLPGFRKGHVPFGILEKRFGKEVASDVINNEVYEASIKYLQDNKIDILGAPVPVDVVALDLDNKKDYTFKYELAIAPALDIEVDKNVTLPYYTITVSDEMIDEQDKALCKRFGAQVPGEEFESDALVKGSIMELNADGTVKETEDAIQVVSGIVAPMYFKDKAQADKFAGKKVGDKVTFNPWATCEGDATELASMLQIDKEKAAEVKADFELAISEIIVLRPAEHNEEFYTNVFGKDKVKTEDEYRAAVKQMIADQLRGNSENLFQDDVYKYYTSRYAGDIVVAEDVLKKWYMTVNKEVNEDNIDSVFAQLVPDLKWQLIRDNIAEKLGVKVEESDMLQFATMMARQQFAQYGMANLSDDVYADYAKRMLADKDSRSRMAQQVGLMKIFEAVRNAVTIDGKDVTIDEFKALVEKRNGQADA</sequence>
<dbReference type="GO" id="GO:0043022">
    <property type="term" value="F:ribosome binding"/>
    <property type="evidence" value="ECO:0007669"/>
    <property type="project" value="TreeGrafter"/>
</dbReference>
<feature type="domain" description="Trigger factor ribosome-binding bacterial" evidence="1">
    <location>
        <begin position="1"/>
        <end position="143"/>
    </location>
</feature>
<dbReference type="InterPro" id="IPR036611">
    <property type="entry name" value="Trigger_fac_ribosome-bd_sf"/>
</dbReference>
<dbReference type="InterPro" id="IPR008881">
    <property type="entry name" value="Trigger_fac_ribosome-bd_bac"/>
</dbReference>
<comment type="caution">
    <text evidence="2">The sequence shown here is derived from an EMBL/GenBank/DDBJ whole genome shotgun (WGS) entry which is preliminary data.</text>
</comment>
<reference evidence="2" key="2">
    <citation type="submission" date="2021-09" db="EMBL/GenBank/DDBJ databases">
        <authorList>
            <person name="Gilroy R."/>
        </authorList>
    </citation>
    <scope>NUCLEOTIDE SEQUENCE</scope>
    <source>
        <strain evidence="2">4100</strain>
    </source>
</reference>